<dbReference type="Gene3D" id="3.20.20.30">
    <property type="entry name" value="Luciferase-like domain"/>
    <property type="match status" value="1"/>
</dbReference>
<dbReference type="GO" id="GO:0016705">
    <property type="term" value="F:oxidoreductase activity, acting on paired donors, with incorporation or reduction of molecular oxygen"/>
    <property type="evidence" value="ECO:0007669"/>
    <property type="project" value="InterPro"/>
</dbReference>
<sequence length="339" mass="37094">MHLPGTGYPHGMTRFGYTLMTEQSGPKDLVRYAAAAENVGFDFEVSSDHYSPWLSAQGHAPNAWTTLGAVAHVTERVELFTYVTCPTMRYHPAIVAQQAATLQILADGRFTLGVGTGENLNEHVVGKGWPTIARRQDMLREAIQIIRELFTGEVVDWRGEYFEIDSARLWDLPETPVAIAAAVSGERSVEAFAQLADHLIAVEPNKDLVDEWHDARRATGLPGHVRVIGQIPICWDPDRDAAVARAHEQFRWFAGGWAVNADLPTTAGFAGATQFVRPEDTAESIPCGPDLDAIVESVSEYWKAGFTDIALVQVGDEGQDRFLDEAAGPLLEKLRSAAG</sequence>
<dbReference type="PANTHER" id="PTHR43244">
    <property type="match status" value="1"/>
</dbReference>
<keyword evidence="1" id="KW-0560">Oxidoreductase</keyword>
<name>A0A6S6PAV4_9MYCO</name>
<dbReference type="InterPro" id="IPR019945">
    <property type="entry name" value="F420_G6P_DH-rel"/>
</dbReference>
<protein>
    <submittedName>
        <fullName evidence="3">LLM class F420-dependent oxidoreductase</fullName>
    </submittedName>
</protein>
<evidence type="ECO:0000256" key="1">
    <source>
        <dbReference type="ARBA" id="ARBA00023002"/>
    </source>
</evidence>
<dbReference type="Proteomes" id="UP000515734">
    <property type="component" value="Chromosome"/>
</dbReference>
<evidence type="ECO:0000313" key="3">
    <source>
        <dbReference type="EMBL" id="BCI55575.1"/>
    </source>
</evidence>
<dbReference type="InterPro" id="IPR050564">
    <property type="entry name" value="F420-G6PD/mer"/>
</dbReference>
<feature type="domain" description="Luciferase-like" evidence="2">
    <location>
        <begin position="14"/>
        <end position="307"/>
    </location>
</feature>
<dbReference type="PANTHER" id="PTHR43244:SF1">
    <property type="entry name" value="5,10-METHYLENETETRAHYDROMETHANOPTERIN REDUCTASE"/>
    <property type="match status" value="1"/>
</dbReference>
<accession>A0A6S6PAV4</accession>
<organism evidence="3 4">
    <name type="scientific">Mycolicibacterium litorale</name>
    <dbReference type="NCBI Taxonomy" id="758802"/>
    <lineage>
        <taxon>Bacteria</taxon>
        <taxon>Bacillati</taxon>
        <taxon>Actinomycetota</taxon>
        <taxon>Actinomycetes</taxon>
        <taxon>Mycobacteriales</taxon>
        <taxon>Mycobacteriaceae</taxon>
        <taxon>Mycolicibacterium</taxon>
    </lineage>
</organism>
<proteinExistence type="predicted"/>
<gene>
    <name evidence="3" type="ORF">NIIDNTM18_48530</name>
</gene>
<evidence type="ECO:0000259" key="2">
    <source>
        <dbReference type="Pfam" id="PF00296"/>
    </source>
</evidence>
<dbReference type="NCBIfam" id="TIGR03557">
    <property type="entry name" value="F420_G6P_family"/>
    <property type="match status" value="1"/>
</dbReference>
<dbReference type="SUPFAM" id="SSF51679">
    <property type="entry name" value="Bacterial luciferase-like"/>
    <property type="match status" value="1"/>
</dbReference>
<dbReference type="EMBL" id="AP023287">
    <property type="protein sequence ID" value="BCI55575.1"/>
    <property type="molecule type" value="Genomic_DNA"/>
</dbReference>
<reference evidence="3 4" key="1">
    <citation type="submission" date="2020-07" db="EMBL/GenBank/DDBJ databases">
        <title>Complete genome sequence of Mycolicibacterium litorale like strain isolated from cardiac implantable electronic device infection.</title>
        <authorList>
            <person name="Fukano H."/>
            <person name="Miyama H."/>
            <person name="Hoshino Y."/>
        </authorList>
    </citation>
    <scope>NUCLEOTIDE SEQUENCE [LARGE SCALE GENOMIC DNA]</scope>
    <source>
        <strain evidence="3 4">NIIDNTM18</strain>
    </source>
</reference>
<dbReference type="AlphaFoldDB" id="A0A6S6PAV4"/>
<dbReference type="InterPro" id="IPR011251">
    <property type="entry name" value="Luciferase-like_dom"/>
</dbReference>
<dbReference type="Pfam" id="PF00296">
    <property type="entry name" value="Bac_luciferase"/>
    <property type="match status" value="1"/>
</dbReference>
<evidence type="ECO:0000313" key="4">
    <source>
        <dbReference type="Proteomes" id="UP000515734"/>
    </source>
</evidence>
<dbReference type="InterPro" id="IPR036661">
    <property type="entry name" value="Luciferase-like_sf"/>
</dbReference>
<dbReference type="CDD" id="cd01097">
    <property type="entry name" value="Tetrahydromethanopterin_reductase"/>
    <property type="match status" value="1"/>
</dbReference>